<evidence type="ECO:0000256" key="1">
    <source>
        <dbReference type="SAM" id="Phobius"/>
    </source>
</evidence>
<feature type="transmembrane region" description="Helical" evidence="1">
    <location>
        <begin position="38"/>
        <end position="61"/>
    </location>
</feature>
<keyword evidence="1" id="KW-1133">Transmembrane helix</keyword>
<evidence type="ECO:0000313" key="3">
    <source>
        <dbReference type="Proteomes" id="UP000178700"/>
    </source>
</evidence>
<reference evidence="2 3" key="1">
    <citation type="journal article" date="2016" name="Nat. Commun.">
        <title>Thousands of microbial genomes shed light on interconnected biogeochemical processes in an aquifer system.</title>
        <authorList>
            <person name="Anantharaman K."/>
            <person name="Brown C.T."/>
            <person name="Hug L.A."/>
            <person name="Sharon I."/>
            <person name="Castelle C.J."/>
            <person name="Probst A.J."/>
            <person name="Thomas B.C."/>
            <person name="Singh A."/>
            <person name="Wilkins M.J."/>
            <person name="Karaoz U."/>
            <person name="Brodie E.L."/>
            <person name="Williams K.H."/>
            <person name="Hubbard S.S."/>
            <person name="Banfield J.F."/>
        </authorList>
    </citation>
    <scope>NUCLEOTIDE SEQUENCE [LARGE SCALE GENOMIC DNA]</scope>
</reference>
<sequence length="88" mass="9846">MILIAIGHNIMHIIIALLAGILFIASLFAYTRTKRTKFMYICGAFLVFSIKETILAINIIAFGTDPLMMLTHFLDLIILALFAIGIFK</sequence>
<feature type="transmembrane region" description="Helical" evidence="1">
    <location>
        <begin position="6"/>
        <end position="31"/>
    </location>
</feature>
<evidence type="ECO:0008006" key="4">
    <source>
        <dbReference type="Google" id="ProtNLM"/>
    </source>
</evidence>
<dbReference type="Proteomes" id="UP000178700">
    <property type="component" value="Unassembled WGS sequence"/>
</dbReference>
<proteinExistence type="predicted"/>
<comment type="caution">
    <text evidence="2">The sequence shown here is derived from an EMBL/GenBank/DDBJ whole genome shotgun (WGS) entry which is preliminary data.</text>
</comment>
<accession>A0A1F6V304</accession>
<dbReference type="EMBL" id="MFTJ01000060">
    <property type="protein sequence ID" value="OGI64008.1"/>
    <property type="molecule type" value="Genomic_DNA"/>
</dbReference>
<evidence type="ECO:0000313" key="2">
    <source>
        <dbReference type="EMBL" id="OGI64008.1"/>
    </source>
</evidence>
<name>A0A1F6V304_9BACT</name>
<feature type="transmembrane region" description="Helical" evidence="1">
    <location>
        <begin position="67"/>
        <end position="87"/>
    </location>
</feature>
<keyword evidence="1" id="KW-0472">Membrane</keyword>
<organism evidence="2 3">
    <name type="scientific">Candidatus Nomurabacteria bacterium RIFCSPHIGHO2_01_FULL_39_10</name>
    <dbReference type="NCBI Taxonomy" id="1801733"/>
    <lineage>
        <taxon>Bacteria</taxon>
        <taxon>Candidatus Nomuraibacteriota</taxon>
    </lineage>
</organism>
<protein>
    <recommendedName>
        <fullName evidence="4">Histidine kinase N-terminal 7TM region domain-containing protein</fullName>
    </recommendedName>
</protein>
<keyword evidence="1" id="KW-0812">Transmembrane</keyword>
<dbReference type="AlphaFoldDB" id="A0A1F6V304"/>
<gene>
    <name evidence="2" type="ORF">A2642_00525</name>
</gene>